<sequence length="235" mass="25968">MPSSTTLSRRQTTDEEAESLHAERLVACGRRIITVLSDPANHTAIRSEMALMASYFAAGHDEGMSNDNAIHSVNLRHPEPVQLPQLNRHCSQPQRHRPWDRESVPPFSSITAALLLGIAFDPLRSFDAQTRPEPLAAVYRDTDIEWGMVVLDVTDLIRMSGVVRYGIVGFQVGMGMFIASRHTNIDPCNPTGFGYPLRVLEEVRPRRAMSSVDYLTKFDSGGGGVRFPGLHAGSQ</sequence>
<evidence type="ECO:0000313" key="1">
    <source>
        <dbReference type="EMBL" id="KAK8087405.1"/>
    </source>
</evidence>
<gene>
    <name evidence="1" type="ORF">PG994_002379</name>
</gene>
<comment type="caution">
    <text evidence="1">The sequence shown here is derived from an EMBL/GenBank/DDBJ whole genome shotgun (WGS) entry which is preliminary data.</text>
</comment>
<accession>A0ABR1WW93</accession>
<dbReference type="EMBL" id="JAQQWL010000002">
    <property type="protein sequence ID" value="KAK8087405.1"/>
    <property type="molecule type" value="Genomic_DNA"/>
</dbReference>
<name>A0ABR1WW93_9PEZI</name>
<reference evidence="1 2" key="1">
    <citation type="submission" date="2023-01" db="EMBL/GenBank/DDBJ databases">
        <title>Analysis of 21 Apiospora genomes using comparative genomics revels a genus with tremendous synthesis potential of carbohydrate active enzymes and secondary metabolites.</title>
        <authorList>
            <person name="Sorensen T."/>
        </authorList>
    </citation>
    <scope>NUCLEOTIDE SEQUENCE [LARGE SCALE GENOMIC DNA]</scope>
    <source>
        <strain evidence="1 2">CBS 135458</strain>
    </source>
</reference>
<dbReference type="Proteomes" id="UP001480595">
    <property type="component" value="Unassembled WGS sequence"/>
</dbReference>
<dbReference type="RefSeq" id="XP_066721929.1">
    <property type="nucleotide sequence ID" value="XM_066853788.1"/>
</dbReference>
<proteinExistence type="predicted"/>
<keyword evidence="2" id="KW-1185">Reference proteome</keyword>
<organism evidence="1 2">
    <name type="scientific">Apiospora phragmitis</name>
    <dbReference type="NCBI Taxonomy" id="2905665"/>
    <lineage>
        <taxon>Eukaryota</taxon>
        <taxon>Fungi</taxon>
        <taxon>Dikarya</taxon>
        <taxon>Ascomycota</taxon>
        <taxon>Pezizomycotina</taxon>
        <taxon>Sordariomycetes</taxon>
        <taxon>Xylariomycetidae</taxon>
        <taxon>Amphisphaeriales</taxon>
        <taxon>Apiosporaceae</taxon>
        <taxon>Apiospora</taxon>
    </lineage>
</organism>
<evidence type="ECO:0000313" key="2">
    <source>
        <dbReference type="Proteomes" id="UP001480595"/>
    </source>
</evidence>
<dbReference type="GeneID" id="92086851"/>
<protein>
    <submittedName>
        <fullName evidence="1">Uncharacterized protein</fullName>
    </submittedName>
</protein>